<feature type="compositionally biased region" description="Polar residues" evidence="1">
    <location>
        <begin position="52"/>
        <end position="67"/>
    </location>
</feature>
<protein>
    <submittedName>
        <fullName evidence="2">Uncharacterized protein</fullName>
    </submittedName>
</protein>
<gene>
    <name evidence="2" type="ORF">BofuT4_uP017990.1</name>
</gene>
<organism evidence="2 3">
    <name type="scientific">Botryotinia fuckeliana (strain T4)</name>
    <name type="common">Noble rot fungus</name>
    <name type="synonym">Botrytis cinerea</name>
    <dbReference type="NCBI Taxonomy" id="999810"/>
    <lineage>
        <taxon>Eukaryota</taxon>
        <taxon>Fungi</taxon>
        <taxon>Dikarya</taxon>
        <taxon>Ascomycota</taxon>
        <taxon>Pezizomycotina</taxon>
        <taxon>Leotiomycetes</taxon>
        <taxon>Helotiales</taxon>
        <taxon>Sclerotiniaceae</taxon>
        <taxon>Botrytis</taxon>
    </lineage>
</organism>
<dbReference type="HOGENOM" id="CLU_2483099_0_0_1"/>
<evidence type="ECO:0000313" key="2">
    <source>
        <dbReference type="EMBL" id="CCD51493.1"/>
    </source>
</evidence>
<evidence type="ECO:0000313" key="3">
    <source>
        <dbReference type="Proteomes" id="UP000008177"/>
    </source>
</evidence>
<evidence type="ECO:0000256" key="1">
    <source>
        <dbReference type="SAM" id="MobiDB-lite"/>
    </source>
</evidence>
<proteinExistence type="predicted"/>
<accession>G2YIF6</accession>
<dbReference type="InParanoid" id="G2YIF6"/>
<feature type="region of interest" description="Disordered" evidence="1">
    <location>
        <begin position="52"/>
        <end position="87"/>
    </location>
</feature>
<sequence length="87" mass="10178">MYVLVFVAFDEYGPTPLDQTLRPCNNFHKPIKHPAIRMEKLDCAPQSPCNFPPYSNYQNQNQFQESPTRSEQKSEYPDDRSYSQACE</sequence>
<dbReference type="EMBL" id="FQ790337">
    <property type="protein sequence ID" value="CCD51493.1"/>
    <property type="molecule type" value="Genomic_DNA"/>
</dbReference>
<dbReference type="Proteomes" id="UP000008177">
    <property type="component" value="Unplaced contigs"/>
</dbReference>
<dbReference type="AlphaFoldDB" id="G2YIF6"/>
<feature type="compositionally biased region" description="Basic and acidic residues" evidence="1">
    <location>
        <begin position="68"/>
        <end position="81"/>
    </location>
</feature>
<name>G2YIF6_BOTF4</name>
<reference evidence="3" key="1">
    <citation type="journal article" date="2011" name="PLoS Genet.">
        <title>Genomic analysis of the necrotrophic fungal pathogens Sclerotinia sclerotiorum and Botrytis cinerea.</title>
        <authorList>
            <person name="Amselem J."/>
            <person name="Cuomo C.A."/>
            <person name="van Kan J.A."/>
            <person name="Viaud M."/>
            <person name="Benito E.P."/>
            <person name="Couloux A."/>
            <person name="Coutinho P.M."/>
            <person name="de Vries R.P."/>
            <person name="Dyer P.S."/>
            <person name="Fillinger S."/>
            <person name="Fournier E."/>
            <person name="Gout L."/>
            <person name="Hahn M."/>
            <person name="Kohn L."/>
            <person name="Lapalu N."/>
            <person name="Plummer K.M."/>
            <person name="Pradier J.M."/>
            <person name="Quevillon E."/>
            <person name="Sharon A."/>
            <person name="Simon A."/>
            <person name="ten Have A."/>
            <person name="Tudzynski B."/>
            <person name="Tudzynski P."/>
            <person name="Wincker P."/>
            <person name="Andrew M."/>
            <person name="Anthouard V."/>
            <person name="Beever R.E."/>
            <person name="Beffa R."/>
            <person name="Benoit I."/>
            <person name="Bouzid O."/>
            <person name="Brault B."/>
            <person name="Chen Z."/>
            <person name="Choquer M."/>
            <person name="Collemare J."/>
            <person name="Cotton P."/>
            <person name="Danchin E.G."/>
            <person name="Da Silva C."/>
            <person name="Gautier A."/>
            <person name="Giraud C."/>
            <person name="Giraud T."/>
            <person name="Gonzalez C."/>
            <person name="Grossetete S."/>
            <person name="Guldener U."/>
            <person name="Henrissat B."/>
            <person name="Howlett B.J."/>
            <person name="Kodira C."/>
            <person name="Kretschmer M."/>
            <person name="Lappartient A."/>
            <person name="Leroch M."/>
            <person name="Levis C."/>
            <person name="Mauceli E."/>
            <person name="Neuveglise C."/>
            <person name="Oeser B."/>
            <person name="Pearson M."/>
            <person name="Poulain J."/>
            <person name="Poussereau N."/>
            <person name="Quesneville H."/>
            <person name="Rascle C."/>
            <person name="Schumacher J."/>
            <person name="Segurens B."/>
            <person name="Sexton A."/>
            <person name="Silva E."/>
            <person name="Sirven C."/>
            <person name="Soanes D.M."/>
            <person name="Talbot N.J."/>
            <person name="Templeton M."/>
            <person name="Yandava C."/>
            <person name="Yarden O."/>
            <person name="Zeng Q."/>
            <person name="Rollins J.A."/>
            <person name="Lebrun M.H."/>
            <person name="Dickman M."/>
        </authorList>
    </citation>
    <scope>NUCLEOTIDE SEQUENCE [LARGE SCALE GENOMIC DNA]</scope>
    <source>
        <strain evidence="3">T4</strain>
    </source>
</reference>